<dbReference type="Gene3D" id="1.20.1600.10">
    <property type="entry name" value="Outer membrane efflux proteins (OEP)"/>
    <property type="match status" value="1"/>
</dbReference>
<name>A0ABW5BGC9_9BACT</name>
<dbReference type="Pfam" id="PF02321">
    <property type="entry name" value="OEP"/>
    <property type="match status" value="2"/>
</dbReference>
<dbReference type="Proteomes" id="UP001597414">
    <property type="component" value="Unassembled WGS sequence"/>
</dbReference>
<protein>
    <submittedName>
        <fullName evidence="4">TolC family protein</fullName>
    </submittedName>
</protein>
<keyword evidence="2" id="KW-0812">Transmembrane</keyword>
<organism evidence="4 5">
    <name type="scientific">Shivajiella indica</name>
    <dbReference type="NCBI Taxonomy" id="872115"/>
    <lineage>
        <taxon>Bacteria</taxon>
        <taxon>Pseudomonadati</taxon>
        <taxon>Bacteroidota</taxon>
        <taxon>Cytophagia</taxon>
        <taxon>Cytophagales</taxon>
        <taxon>Cyclobacteriaceae</taxon>
        <taxon>Shivajiella</taxon>
    </lineage>
</organism>
<evidence type="ECO:0000313" key="4">
    <source>
        <dbReference type="EMBL" id="MFD2203761.1"/>
    </source>
</evidence>
<dbReference type="SUPFAM" id="SSF56954">
    <property type="entry name" value="Outer membrane efflux proteins (OEP)"/>
    <property type="match status" value="1"/>
</dbReference>
<gene>
    <name evidence="4" type="ORF">ACFSKV_19450</name>
</gene>
<evidence type="ECO:0000313" key="5">
    <source>
        <dbReference type="Proteomes" id="UP001597414"/>
    </source>
</evidence>
<dbReference type="RefSeq" id="WP_304518164.1">
    <property type="nucleotide sequence ID" value="NZ_JBHUIV010000034.1"/>
</dbReference>
<comment type="subcellular location">
    <subcellularLocation>
        <location evidence="2">Cell membrane</location>
        <topology evidence="2">Lipid-anchor</topology>
    </subcellularLocation>
</comment>
<keyword evidence="2" id="KW-0472">Membrane</keyword>
<dbReference type="InterPro" id="IPR010131">
    <property type="entry name" value="MdtP/NodT-like"/>
</dbReference>
<dbReference type="PANTHER" id="PTHR30203">
    <property type="entry name" value="OUTER MEMBRANE CATION EFFLUX PROTEIN"/>
    <property type="match status" value="1"/>
</dbReference>
<comment type="similarity">
    <text evidence="1 2">Belongs to the outer membrane factor (OMF) (TC 1.B.17) family.</text>
</comment>
<keyword evidence="5" id="KW-1185">Reference proteome</keyword>
<dbReference type="EMBL" id="JBHUIV010000034">
    <property type="protein sequence ID" value="MFD2203761.1"/>
    <property type="molecule type" value="Genomic_DNA"/>
</dbReference>
<dbReference type="NCBIfam" id="TIGR01845">
    <property type="entry name" value="outer_NodT"/>
    <property type="match status" value="1"/>
</dbReference>
<keyword evidence="2" id="KW-0449">Lipoprotein</keyword>
<dbReference type="InterPro" id="IPR003423">
    <property type="entry name" value="OMP_efflux"/>
</dbReference>
<dbReference type="PANTHER" id="PTHR30203:SF30">
    <property type="entry name" value="OUTER MEMBRANE PROTEIN-RELATED"/>
    <property type="match status" value="1"/>
</dbReference>
<keyword evidence="2" id="KW-1134">Transmembrane beta strand</keyword>
<feature type="coiled-coil region" evidence="3">
    <location>
        <begin position="438"/>
        <end position="465"/>
    </location>
</feature>
<keyword evidence="2" id="KW-0564">Palmitate</keyword>
<keyword evidence="3" id="KW-0175">Coiled coil</keyword>
<proteinExistence type="inferred from homology"/>
<accession>A0ABW5BGC9</accession>
<evidence type="ECO:0000256" key="1">
    <source>
        <dbReference type="ARBA" id="ARBA00007613"/>
    </source>
</evidence>
<evidence type="ECO:0000256" key="3">
    <source>
        <dbReference type="SAM" id="Coils"/>
    </source>
</evidence>
<reference evidence="5" key="1">
    <citation type="journal article" date="2019" name="Int. J. Syst. Evol. Microbiol.">
        <title>The Global Catalogue of Microorganisms (GCM) 10K type strain sequencing project: providing services to taxonomists for standard genome sequencing and annotation.</title>
        <authorList>
            <consortium name="The Broad Institute Genomics Platform"/>
            <consortium name="The Broad Institute Genome Sequencing Center for Infectious Disease"/>
            <person name="Wu L."/>
            <person name="Ma J."/>
        </authorList>
    </citation>
    <scope>NUCLEOTIDE SEQUENCE [LARGE SCALE GENOMIC DNA]</scope>
    <source>
        <strain evidence="5">KCTC 19812</strain>
    </source>
</reference>
<evidence type="ECO:0000256" key="2">
    <source>
        <dbReference type="RuleBase" id="RU362097"/>
    </source>
</evidence>
<sequence length="479" mass="54030">MKINSKTIFIWGFIFMFSLWGCKTPQVATKIENKSVPDSYADTLIANNVLSSTNWRAYFSDNYLIALIDTALANNQELNIMLQEIEISSNEIRARKGEYLPFINLGAGAAVDKVGQYTRFGAVEDQLEIQPGKKFPEPFSDVMLGAYASWEVDIWKKLRNSKKSALNRYLATIEGKNFMVTNLIAEIADAYYELLALDNLLDIINQNIDIQSNALRVVRQQKDAARVSQLAVNRFEAQLLNTQNLQYEVKQKVVETENRINFLTARFPSKIERNSSGFTDIKIDAIQAGLPSELLINRPDIRQAEFELAAAKLDVQVARANFYPSLGISSAIGFQAFNPKFIFSPESLFYNLAGDLMAPLINRNAIKAAYFSANAQQIQAIYHYEQTILNAYVDVLNQLSKLDNYSKSQETKYKEVELLKQSIGIANNLFNSARADYAEVLLTQREALEAKIDLIEIKSKQLNAKVNIYRALGGGWQSN</sequence>
<comment type="caution">
    <text evidence="4">The sequence shown here is derived from an EMBL/GenBank/DDBJ whole genome shotgun (WGS) entry which is preliminary data.</text>
</comment>
<dbReference type="Gene3D" id="2.20.200.10">
    <property type="entry name" value="Outer membrane efflux proteins (OEP)"/>
    <property type="match status" value="1"/>
</dbReference>